<dbReference type="PANTHER" id="PTHR33542:SF5">
    <property type="entry name" value="FERROCHELATASE CHE1"/>
    <property type="match status" value="1"/>
</dbReference>
<dbReference type="Proteomes" id="UP000471120">
    <property type="component" value="Unassembled WGS sequence"/>
</dbReference>
<comment type="caution">
    <text evidence="3">The sequence shown here is derived from an EMBL/GenBank/DDBJ whole genome shotgun (WGS) entry which is preliminary data.</text>
</comment>
<sequence length="271" mass="28223">MRSRPSRPQESWPEPSDLVFATSAPPLVAVAHGSRDPRSAAVIGEAVANLRAASPDLDVRAAFLDLSAPRIDHVLTTLAREGHHEVVVAPMLLGRAFHARVDLPGIIAAVRSRHPRLTVHTADVLGPDPRLIAAVRDRVTDIGVAAGDPDVGVALVAVGSSDAAANDVTSRIVGTLRAGAGWHSATACFATAASPSVSDAIASLRERGARDVVVAPWFLAPGLLIDRVHDAAAAGRARVAPTIGAHPALTEVVLDRYRAALERARHTRAAG</sequence>
<dbReference type="Gene3D" id="3.40.50.1400">
    <property type="match status" value="2"/>
</dbReference>
<evidence type="ECO:0000313" key="3">
    <source>
        <dbReference type="EMBL" id="TXG91517.1"/>
    </source>
</evidence>
<dbReference type="CDD" id="cd03414">
    <property type="entry name" value="CbiX_SirB_C"/>
    <property type="match status" value="1"/>
</dbReference>
<dbReference type="SUPFAM" id="SSF53800">
    <property type="entry name" value="Chelatase"/>
    <property type="match status" value="1"/>
</dbReference>
<dbReference type="GO" id="GO:0046872">
    <property type="term" value="F:metal ion binding"/>
    <property type="evidence" value="ECO:0007669"/>
    <property type="project" value="UniProtKB-KW"/>
</dbReference>
<evidence type="ECO:0000256" key="2">
    <source>
        <dbReference type="ARBA" id="ARBA00023239"/>
    </source>
</evidence>
<dbReference type="Pfam" id="PF01903">
    <property type="entry name" value="CbiX"/>
    <property type="match status" value="2"/>
</dbReference>
<reference evidence="3 4" key="1">
    <citation type="submission" date="2018-07" db="EMBL/GenBank/DDBJ databases">
        <title>Genome sequence of Rhodococcus rhodnii ATCC 35071 from Rhodnius prolixus.</title>
        <authorList>
            <person name="Patel V."/>
            <person name="Vogel K.J."/>
        </authorList>
    </citation>
    <scope>NUCLEOTIDE SEQUENCE [LARGE SCALE GENOMIC DNA]</scope>
    <source>
        <strain evidence="3 4">ATCC 35071</strain>
    </source>
</reference>
<keyword evidence="1" id="KW-0479">Metal-binding</keyword>
<dbReference type="PANTHER" id="PTHR33542">
    <property type="entry name" value="SIROHYDROCHLORIN FERROCHELATASE, CHLOROPLASTIC"/>
    <property type="match status" value="1"/>
</dbReference>
<name>A0A6P2CFH7_9NOCA</name>
<proteinExistence type="predicted"/>
<evidence type="ECO:0000313" key="4">
    <source>
        <dbReference type="Proteomes" id="UP000471120"/>
    </source>
</evidence>
<dbReference type="CDD" id="cd03416">
    <property type="entry name" value="CbiX_SirB_N"/>
    <property type="match status" value="1"/>
</dbReference>
<dbReference type="AlphaFoldDB" id="A0A6P2CFH7"/>
<dbReference type="InterPro" id="IPR002762">
    <property type="entry name" value="CbiX-like"/>
</dbReference>
<accession>A0A6P2CFH7</accession>
<evidence type="ECO:0000256" key="1">
    <source>
        <dbReference type="ARBA" id="ARBA00022723"/>
    </source>
</evidence>
<keyword evidence="2" id="KW-0456">Lyase</keyword>
<dbReference type="GO" id="GO:0016829">
    <property type="term" value="F:lyase activity"/>
    <property type="evidence" value="ECO:0007669"/>
    <property type="project" value="UniProtKB-KW"/>
</dbReference>
<dbReference type="InterPro" id="IPR050963">
    <property type="entry name" value="Sirohydro_Cobaltochel/CbiX"/>
</dbReference>
<organism evidence="3 4">
    <name type="scientific">Rhodococcus rhodnii</name>
    <dbReference type="NCBI Taxonomy" id="38312"/>
    <lineage>
        <taxon>Bacteria</taxon>
        <taxon>Bacillati</taxon>
        <taxon>Actinomycetota</taxon>
        <taxon>Actinomycetes</taxon>
        <taxon>Mycobacteriales</taxon>
        <taxon>Nocardiaceae</taxon>
        <taxon>Rhodococcus</taxon>
    </lineage>
</organism>
<dbReference type="EMBL" id="QRCM01000001">
    <property type="protein sequence ID" value="TXG91517.1"/>
    <property type="molecule type" value="Genomic_DNA"/>
</dbReference>
<gene>
    <name evidence="3" type="ORF">DW322_16565</name>
</gene>
<protein>
    <submittedName>
        <fullName evidence="3">Sirohydrochlorin chelatase</fullName>
    </submittedName>
</protein>